<keyword evidence="1" id="KW-0812">Transmembrane</keyword>
<dbReference type="Proteomes" id="UP001432027">
    <property type="component" value="Unassembled WGS sequence"/>
</dbReference>
<dbReference type="EMBL" id="BTSX01000005">
    <property type="protein sequence ID" value="GMT01879.1"/>
    <property type="molecule type" value="Genomic_DNA"/>
</dbReference>
<feature type="transmembrane region" description="Helical" evidence="1">
    <location>
        <begin position="150"/>
        <end position="172"/>
    </location>
</feature>
<accession>A0AAV5U4V5</accession>
<name>A0AAV5U4V5_9BILA</name>
<organism evidence="2 3">
    <name type="scientific">Pristionchus entomophagus</name>
    <dbReference type="NCBI Taxonomy" id="358040"/>
    <lineage>
        <taxon>Eukaryota</taxon>
        <taxon>Metazoa</taxon>
        <taxon>Ecdysozoa</taxon>
        <taxon>Nematoda</taxon>
        <taxon>Chromadorea</taxon>
        <taxon>Rhabditida</taxon>
        <taxon>Rhabditina</taxon>
        <taxon>Diplogasteromorpha</taxon>
        <taxon>Diplogasteroidea</taxon>
        <taxon>Neodiplogasteridae</taxon>
        <taxon>Pristionchus</taxon>
    </lineage>
</organism>
<gene>
    <name evidence="2" type="ORF">PENTCL1PPCAC_24053</name>
</gene>
<evidence type="ECO:0000313" key="3">
    <source>
        <dbReference type="Proteomes" id="UP001432027"/>
    </source>
</evidence>
<reference evidence="2" key="1">
    <citation type="submission" date="2023-10" db="EMBL/GenBank/DDBJ databases">
        <title>Genome assembly of Pristionchus species.</title>
        <authorList>
            <person name="Yoshida K."/>
            <person name="Sommer R.J."/>
        </authorList>
    </citation>
    <scope>NUCLEOTIDE SEQUENCE</scope>
    <source>
        <strain evidence="2">RS0144</strain>
    </source>
</reference>
<feature type="non-terminal residue" evidence="2">
    <location>
        <position position="1"/>
    </location>
</feature>
<comment type="caution">
    <text evidence="2">The sequence shown here is derived from an EMBL/GenBank/DDBJ whole genome shotgun (WGS) entry which is preliminary data.</text>
</comment>
<keyword evidence="3" id="KW-1185">Reference proteome</keyword>
<feature type="transmembrane region" description="Helical" evidence="1">
    <location>
        <begin position="52"/>
        <end position="70"/>
    </location>
</feature>
<evidence type="ECO:0000256" key="1">
    <source>
        <dbReference type="SAM" id="Phobius"/>
    </source>
</evidence>
<dbReference type="AlphaFoldDB" id="A0AAV5U4V5"/>
<sequence length="215" mass="24441">QATVTHAMLPAVFDPFHLPKFSMAYSTKPQERARAKERCMGGKATLYTGMKILVFIGILVILALLAVLYLKFKKAMFVMMVPAGVSLLTIAGMITQRPGFIWPIIAVSCFHMLLSIYFLVIFSFYFIFKPFYIIMVLNWAFNTLHNDKTASYYIQCAGIFSGLIVFLLFNLWQASVSHAYHRSIIRSKRAEDHRGSAPTILVVNNKPMEYASTQY</sequence>
<keyword evidence="1" id="KW-0472">Membrane</keyword>
<feature type="transmembrane region" description="Helical" evidence="1">
    <location>
        <begin position="77"/>
        <end position="94"/>
    </location>
</feature>
<proteinExistence type="predicted"/>
<evidence type="ECO:0000313" key="2">
    <source>
        <dbReference type="EMBL" id="GMT01879.1"/>
    </source>
</evidence>
<protein>
    <submittedName>
        <fullName evidence="2">Uncharacterized protein</fullName>
    </submittedName>
</protein>
<keyword evidence="1" id="KW-1133">Transmembrane helix</keyword>